<reference evidence="1 2" key="1">
    <citation type="journal article" date="2017" name="BMC Genomics">
        <title>Genomic analysis of methanogenic archaea reveals a shift towards energy conservation.</title>
        <authorList>
            <person name="Gilmore S.P."/>
            <person name="Henske J.K."/>
            <person name="Sexton J.A."/>
            <person name="Solomon K.V."/>
            <person name="Seppala S."/>
            <person name="Yoo J.I."/>
            <person name="Huyett L.M."/>
            <person name="Pressman A."/>
            <person name="Cogan J.Z."/>
            <person name="Kivenson V."/>
            <person name="Peng X."/>
            <person name="Tan Y."/>
            <person name="Valentine D.L."/>
            <person name="O'Malley M.A."/>
        </authorList>
    </citation>
    <scope>NUCLEOTIDE SEQUENCE [LARGE SCALE GENOMIC DNA]</scope>
    <source>
        <strain evidence="1 2">MC-15</strain>
    </source>
</reference>
<dbReference type="EMBL" id="LMVP01000054">
    <property type="protein sequence ID" value="PAV13794.1"/>
    <property type="molecule type" value="Genomic_DNA"/>
</dbReference>
<protein>
    <submittedName>
        <fullName evidence="1">Uncharacterized protein</fullName>
    </submittedName>
</protein>
<comment type="caution">
    <text evidence="1">The sequence shown here is derived from an EMBL/GenBank/DDBJ whole genome shotgun (WGS) entry which is preliminary data.</text>
</comment>
<sequence length="93" mass="10403">MIIPCVMSLKPGKKDIIEYCTVDKRGYPVFRRVNFAGLQATVIVGHRDLDNLSFNSEDKVFICQFGPQGHLSSVGKDLEGQELTVIVHIPEEN</sequence>
<evidence type="ECO:0000313" key="1">
    <source>
        <dbReference type="EMBL" id="PAV13794.1"/>
    </source>
</evidence>
<dbReference type="Proteomes" id="UP000218164">
    <property type="component" value="Unassembled WGS sequence"/>
</dbReference>
<proteinExistence type="predicted"/>
<gene>
    <name evidence="1" type="ORF">ASJ81_16380</name>
</gene>
<keyword evidence="2" id="KW-1185">Reference proteome</keyword>
<dbReference type="AlphaFoldDB" id="A0A2A2HWW1"/>
<name>A0A2A2HWW1_9EURY</name>
<evidence type="ECO:0000313" key="2">
    <source>
        <dbReference type="Proteomes" id="UP000218164"/>
    </source>
</evidence>
<accession>A0A2A2HWW1</accession>
<organism evidence="1 2">
    <name type="scientific">Methanosarcina spelaei</name>
    <dbReference type="NCBI Taxonomy" id="1036679"/>
    <lineage>
        <taxon>Archaea</taxon>
        <taxon>Methanobacteriati</taxon>
        <taxon>Methanobacteriota</taxon>
        <taxon>Stenosarchaea group</taxon>
        <taxon>Methanomicrobia</taxon>
        <taxon>Methanosarcinales</taxon>
        <taxon>Methanosarcinaceae</taxon>
        <taxon>Methanosarcina</taxon>
    </lineage>
</organism>